<dbReference type="GO" id="GO:1904868">
    <property type="term" value="P:telomerase catalytic core complex assembly"/>
    <property type="evidence" value="ECO:0007669"/>
    <property type="project" value="InterPro"/>
</dbReference>
<evidence type="ECO:0000313" key="6">
    <source>
        <dbReference type="Proteomes" id="UP000310158"/>
    </source>
</evidence>
<comment type="caution">
    <text evidence="5">The sequence shown here is derived from an EMBL/GenBank/DDBJ whole genome shotgun (WGS) entry which is preliminary data.</text>
</comment>
<dbReference type="GO" id="GO:1990904">
    <property type="term" value="C:ribonucleoprotein complex"/>
    <property type="evidence" value="ECO:0007669"/>
    <property type="project" value="UniProtKB-UniRule"/>
</dbReference>
<sequence length="515" mass="57779">MSLPFVPRSLRKPSKPTSCTQRYLAQPISTPIDRDLRSVDEPSAPKRKERQLSGQDGTHEEDLAILLSLALSDHALWKDPALRDPNRDGYVALAMLLDTASAAAGFTQSPSEMTVVKALRQHSNDIFDIQMIMMNTSHSTRYASGTAGGFQVRRRDWHSVVQQFHAFNRNYWQSRTIYIENIPPSQRSIVGIARFIISLLFDPFSIEHANHIQTITIPSHHRDVSFAPPKCKGFALVTLSLLDDVEKLLRRWPWNCTDSSDAPGNERKSDFTDAATFAGFRTLPKARWDELQNEYEAYRTGLLTEVASSHRTHGYTSSSVQPFSTAKVVPSRPAIARESSKYKSDTPQATLGSTTPYPPNCLIFISNIHPATNKTTLRTLLSAAFQQGDLSPDGVDYVDFIKGLDTCYIRLATPKHAECILIHFASRTVIQSSALDSSGKDSTLATTRKPLRLELVQGRKEELYWERVPEKVRRQAVQRALSLNLAHPGPDSREGLDESTTAESEGQRRKKQKRH</sequence>
<dbReference type="OrthoDB" id="439993at2759"/>
<dbReference type="PROSITE" id="PS51939">
    <property type="entry name" value="XRRM"/>
    <property type="match status" value="1"/>
</dbReference>
<protein>
    <recommendedName>
        <fullName evidence="4">XRRM domain-containing protein</fullName>
    </recommendedName>
</protein>
<evidence type="ECO:0000259" key="4">
    <source>
        <dbReference type="PROSITE" id="PS51939"/>
    </source>
</evidence>
<gene>
    <name evidence="5" type="ORF">EW146_g6169</name>
</gene>
<feature type="compositionally biased region" description="Basic and acidic residues" evidence="3">
    <location>
        <begin position="32"/>
        <end position="46"/>
    </location>
</feature>
<evidence type="ECO:0000256" key="3">
    <source>
        <dbReference type="SAM" id="MobiDB-lite"/>
    </source>
</evidence>
<dbReference type="InterPro" id="IPR012677">
    <property type="entry name" value="Nucleotide-bd_a/b_plait_sf"/>
</dbReference>
<dbReference type="Gene3D" id="3.30.70.330">
    <property type="match status" value="1"/>
</dbReference>
<evidence type="ECO:0000256" key="1">
    <source>
        <dbReference type="ARBA" id="ARBA00022884"/>
    </source>
</evidence>
<dbReference type="GO" id="GO:0070034">
    <property type="term" value="F:telomerase RNA binding"/>
    <property type="evidence" value="ECO:0007669"/>
    <property type="project" value="InterPro"/>
</dbReference>
<evidence type="ECO:0000256" key="2">
    <source>
        <dbReference type="PROSITE-ProRule" id="PRU01288"/>
    </source>
</evidence>
<name>A0A4S4LPE6_9AGAM</name>
<dbReference type="AlphaFoldDB" id="A0A4S4LPE6"/>
<feature type="compositionally biased region" description="Polar residues" evidence="3">
    <location>
        <begin position="15"/>
        <end position="29"/>
    </location>
</feature>
<dbReference type="Proteomes" id="UP000310158">
    <property type="component" value="Unassembled WGS sequence"/>
</dbReference>
<feature type="region of interest" description="Disordered" evidence="3">
    <location>
        <begin position="1"/>
        <end position="57"/>
    </location>
</feature>
<dbReference type="Pfam" id="PF19977">
    <property type="entry name" value="xRRM"/>
    <property type="match status" value="1"/>
</dbReference>
<feature type="region of interest" description="Disordered" evidence="3">
    <location>
        <begin position="483"/>
        <end position="515"/>
    </location>
</feature>
<dbReference type="InterPro" id="IPR014886">
    <property type="entry name" value="La_xRRM"/>
</dbReference>
<keyword evidence="1 2" id="KW-0694">RNA-binding</keyword>
<organism evidence="5 6">
    <name type="scientific">Bondarzewia mesenterica</name>
    <dbReference type="NCBI Taxonomy" id="1095465"/>
    <lineage>
        <taxon>Eukaryota</taxon>
        <taxon>Fungi</taxon>
        <taxon>Dikarya</taxon>
        <taxon>Basidiomycota</taxon>
        <taxon>Agaricomycotina</taxon>
        <taxon>Agaricomycetes</taxon>
        <taxon>Russulales</taxon>
        <taxon>Bondarzewiaceae</taxon>
        <taxon>Bondarzewia</taxon>
    </lineage>
</organism>
<feature type="domain" description="XRRM" evidence="4">
    <location>
        <begin position="356"/>
        <end position="499"/>
    </location>
</feature>
<dbReference type="InterPro" id="IPR045537">
    <property type="entry name" value="Lar7_xRRM"/>
</dbReference>
<proteinExistence type="predicted"/>
<reference evidence="5 6" key="1">
    <citation type="submission" date="2019-02" db="EMBL/GenBank/DDBJ databases">
        <title>Genome sequencing of the rare red list fungi Bondarzewia mesenterica.</title>
        <authorList>
            <person name="Buettner E."/>
            <person name="Kellner H."/>
        </authorList>
    </citation>
    <scope>NUCLEOTIDE SEQUENCE [LARGE SCALE GENOMIC DNA]</scope>
    <source>
        <strain evidence="5 6">DSM 108281</strain>
    </source>
</reference>
<accession>A0A4S4LPE6</accession>
<dbReference type="EMBL" id="SGPL01000300">
    <property type="protein sequence ID" value="THH14124.1"/>
    <property type="molecule type" value="Genomic_DNA"/>
</dbReference>
<evidence type="ECO:0000313" key="5">
    <source>
        <dbReference type="EMBL" id="THH14124.1"/>
    </source>
</evidence>
<keyword evidence="6" id="KW-1185">Reference proteome</keyword>